<evidence type="ECO:0000256" key="3">
    <source>
        <dbReference type="ARBA" id="ARBA00022670"/>
    </source>
</evidence>
<dbReference type="Gene3D" id="3.40.630.10">
    <property type="entry name" value="Zn peptidases"/>
    <property type="match status" value="1"/>
</dbReference>
<evidence type="ECO:0000256" key="4">
    <source>
        <dbReference type="ARBA" id="ARBA00022723"/>
    </source>
</evidence>
<evidence type="ECO:0000313" key="6">
    <source>
        <dbReference type="EMBL" id="CAG7580138.1"/>
    </source>
</evidence>
<dbReference type="EMBL" id="OU342829">
    <property type="protein sequence ID" value="CAG7580138.1"/>
    <property type="molecule type" value="Genomic_DNA"/>
</dbReference>
<sequence>MEIYNEESMEFLHKYLNNPSPSGFEREGQKIWVDYIKPFVDEIRVDNYGSVVGVINPEAEHKVVIEAHADEIGWTVKYIATNGLIYVEKLGGSDVALAPGSRVNIHTKNGTVEGVFGAPAVHLRGKDWKPMINTLSIDVGVLKQGKAEELGIEVGDPITFQDGFKVMNGQRFVGRGLDNRIGGFMIAQVARLLKENEVELPFGLYICNAVQEEVGKNGAKMLAESIKPDIAIVTDVTHDTSTPGINTVSRGDFKISRGPVLTSAPPVQKKLLATILETADEHEIKYQKKTAAKVTGTDADVFAYSNGGIPTALISLPMRYMHTAVETVSKYDVDKVTKLIYRTLETLDPETRYNTLD</sequence>
<evidence type="ECO:0000256" key="1">
    <source>
        <dbReference type="ARBA" id="ARBA00006272"/>
    </source>
</evidence>
<proteinExistence type="inferred from homology"/>
<dbReference type="SUPFAM" id="SSF53187">
    <property type="entry name" value="Zn-dependent exopeptidases"/>
    <property type="match status" value="1"/>
</dbReference>
<dbReference type="SUPFAM" id="SSF101821">
    <property type="entry name" value="Aminopeptidase/glucanase lid domain"/>
    <property type="match status" value="1"/>
</dbReference>
<dbReference type="GO" id="GO:0004177">
    <property type="term" value="F:aminopeptidase activity"/>
    <property type="evidence" value="ECO:0007669"/>
    <property type="project" value="UniProtKB-KW"/>
</dbReference>
<keyword evidence="5 6" id="KW-0378">Hydrolase</keyword>
<gene>
    <name evidence="6" type="primary">ysdC</name>
    <name evidence="6" type="ORF">SLAVMIC_00266</name>
</gene>
<dbReference type="PIRSF" id="PIRSF001123">
    <property type="entry name" value="PepA_GA"/>
    <property type="match status" value="1"/>
</dbReference>
<keyword evidence="4" id="KW-0479">Metal-binding</keyword>
<keyword evidence="3" id="KW-0645">Protease</keyword>
<name>A0A8D9FQL8_9VIRU</name>
<keyword evidence="2 6" id="KW-0031">Aminopeptidase</keyword>
<evidence type="ECO:0000256" key="2">
    <source>
        <dbReference type="ARBA" id="ARBA00022438"/>
    </source>
</evidence>
<protein>
    <submittedName>
        <fullName evidence="6">Aminopeptidase YsdC</fullName>
        <ecNumber evidence="6">3.4.11.-</ecNumber>
    </submittedName>
</protein>
<comment type="similarity">
    <text evidence="1">Belongs to the peptidase M42 family.</text>
</comment>
<dbReference type="EC" id="3.4.11.-" evidence="6"/>
<reference evidence="6" key="1">
    <citation type="submission" date="2021-06" db="EMBL/GenBank/DDBJ databases">
        <authorList>
            <person name="Gannon L."/>
            <person name="Redgwell R T."/>
            <person name="Michniewski S."/>
            <person name="Harrison D C."/>
            <person name="Millard A."/>
        </authorList>
    </citation>
    <scope>NUCLEOTIDE SEQUENCE</scope>
</reference>
<evidence type="ECO:0000256" key="5">
    <source>
        <dbReference type="ARBA" id="ARBA00022801"/>
    </source>
</evidence>
<organism evidence="6">
    <name type="scientific">uncultured marine phage</name>
    <dbReference type="NCBI Taxonomy" id="707152"/>
    <lineage>
        <taxon>Viruses</taxon>
        <taxon>environmental samples</taxon>
    </lineage>
</organism>
<dbReference type="InterPro" id="IPR051464">
    <property type="entry name" value="Peptidase_M42_aminopept"/>
</dbReference>
<dbReference type="InterPro" id="IPR008007">
    <property type="entry name" value="Peptidase_M42"/>
</dbReference>
<accession>A0A8D9FQL8</accession>
<dbReference type="PANTHER" id="PTHR32481">
    <property type="entry name" value="AMINOPEPTIDASE"/>
    <property type="match status" value="1"/>
</dbReference>
<dbReference type="InterPro" id="IPR023367">
    <property type="entry name" value="Peptidase_M42_dom2"/>
</dbReference>
<dbReference type="PANTHER" id="PTHR32481:SF0">
    <property type="entry name" value="AMINOPEPTIDASE YPDE-RELATED"/>
    <property type="match status" value="1"/>
</dbReference>
<dbReference type="GO" id="GO:0046872">
    <property type="term" value="F:metal ion binding"/>
    <property type="evidence" value="ECO:0007669"/>
    <property type="project" value="UniProtKB-KW"/>
</dbReference>
<dbReference type="Gene3D" id="2.40.30.40">
    <property type="entry name" value="Peptidase M42, domain 2"/>
    <property type="match status" value="1"/>
</dbReference>
<dbReference type="Pfam" id="PF05343">
    <property type="entry name" value="Peptidase_M42"/>
    <property type="match status" value="1"/>
</dbReference>
<dbReference type="GO" id="GO:0006508">
    <property type="term" value="P:proteolysis"/>
    <property type="evidence" value="ECO:0007669"/>
    <property type="project" value="UniProtKB-KW"/>
</dbReference>